<feature type="region of interest" description="Disordered" evidence="1">
    <location>
        <begin position="297"/>
        <end position="322"/>
    </location>
</feature>
<dbReference type="Proteomes" id="UP001241169">
    <property type="component" value="Unassembled WGS sequence"/>
</dbReference>
<feature type="region of interest" description="Disordered" evidence="1">
    <location>
        <begin position="131"/>
        <end position="153"/>
    </location>
</feature>
<dbReference type="RefSeq" id="XP_060341652.1">
    <property type="nucleotide sequence ID" value="XM_060499652.1"/>
</dbReference>
<evidence type="ECO:0000256" key="1">
    <source>
        <dbReference type="SAM" id="MobiDB-lite"/>
    </source>
</evidence>
<proteinExistence type="predicted"/>
<evidence type="ECO:0000313" key="3">
    <source>
        <dbReference type="Proteomes" id="UP001241169"/>
    </source>
</evidence>
<keyword evidence="3" id="KW-1185">Reference proteome</keyword>
<gene>
    <name evidence="2" type="ORF">CPAR01_15403</name>
</gene>
<organism evidence="2 3">
    <name type="scientific">Colletotrichum paranaense</name>
    <dbReference type="NCBI Taxonomy" id="1914294"/>
    <lineage>
        <taxon>Eukaryota</taxon>
        <taxon>Fungi</taxon>
        <taxon>Dikarya</taxon>
        <taxon>Ascomycota</taxon>
        <taxon>Pezizomycotina</taxon>
        <taxon>Sordariomycetes</taxon>
        <taxon>Hypocreomycetidae</taxon>
        <taxon>Glomerellales</taxon>
        <taxon>Glomerellaceae</taxon>
        <taxon>Colletotrichum</taxon>
        <taxon>Colletotrichum acutatum species complex</taxon>
    </lineage>
</organism>
<accession>A0ABQ9RZ19</accession>
<comment type="caution">
    <text evidence="2">The sequence shown here is derived from an EMBL/GenBank/DDBJ whole genome shotgun (WGS) entry which is preliminary data.</text>
</comment>
<reference evidence="2 3" key="1">
    <citation type="submission" date="2016-10" db="EMBL/GenBank/DDBJ databases">
        <title>The genome sequence of Colletotrichum fioriniae PJ7.</title>
        <authorList>
            <person name="Baroncelli R."/>
        </authorList>
    </citation>
    <scope>NUCLEOTIDE SEQUENCE [LARGE SCALE GENOMIC DNA]</scope>
    <source>
        <strain evidence="2 3">IMI 384185</strain>
    </source>
</reference>
<sequence length="350" mass="38318">MQPRERDTSNGRRTAVAALADCLESLAIVAGTLRGAATITENCAREKEGEKKEGKRAPTCMSRVEGVTIQYVLTEPLDSESIRVHTQTMQTHRFSRDVLLDLSHLSTFRPNASLLLLLSLTSLTSNIFTPPTGPQQDHRYPLGSLPSTTPKPVRRIELSTDPRGHTAFLTTALTALLELCNPTGNLLEQPALPCLGLEGQKARAKPCAPHPPQLWTADRDRSDDSEREKVRLSCCATATLRLNSLRSAEQSQLSHPIHFPPRHLLPLSPATPLSTSSAHLNLPNAYGYNVSDWPRSKSAQHGASAALPTTPPASQEAASRSPRGTRIVFPIHSHIHPQTLLATNIRHWFL</sequence>
<feature type="region of interest" description="Disordered" evidence="1">
    <location>
        <begin position="205"/>
        <end position="226"/>
    </location>
</feature>
<name>A0ABQ9RZ19_9PEZI</name>
<feature type="compositionally biased region" description="Low complexity" evidence="1">
    <location>
        <begin position="303"/>
        <end position="314"/>
    </location>
</feature>
<dbReference type="EMBL" id="MOPA01000019">
    <property type="protein sequence ID" value="KAK1519910.1"/>
    <property type="molecule type" value="Genomic_DNA"/>
</dbReference>
<protein>
    <submittedName>
        <fullName evidence="2">Uncharacterized protein</fullName>
    </submittedName>
</protein>
<dbReference type="GeneID" id="85383551"/>
<evidence type="ECO:0000313" key="2">
    <source>
        <dbReference type="EMBL" id="KAK1519910.1"/>
    </source>
</evidence>
<feature type="compositionally biased region" description="Basic and acidic residues" evidence="1">
    <location>
        <begin position="217"/>
        <end position="226"/>
    </location>
</feature>